<keyword evidence="3" id="KW-1185">Reference proteome</keyword>
<reference evidence="3" key="1">
    <citation type="submission" date="2017-10" db="EMBL/GenBank/DDBJ databases">
        <title>Completed PacBio SMRT sequence of Methylosinus trichosporium OB3b reveals presence of a third large plasmid.</title>
        <authorList>
            <person name="Charles T.C."/>
            <person name="Lynch M.D.J."/>
            <person name="Heil J.R."/>
            <person name="Cheng J."/>
        </authorList>
    </citation>
    <scope>NUCLEOTIDE SEQUENCE [LARGE SCALE GENOMIC DNA]</scope>
    <source>
        <strain evidence="3">OB3b</strain>
    </source>
</reference>
<dbReference type="SUPFAM" id="SSF46626">
    <property type="entry name" value="Cytochrome c"/>
    <property type="match status" value="1"/>
</dbReference>
<protein>
    <recommendedName>
        <fullName evidence="4">Cytochrome c domain-containing protein</fullName>
    </recommendedName>
</protein>
<dbReference type="STRING" id="595536.GCA_000178815_01731"/>
<dbReference type="InterPro" id="IPR036909">
    <property type="entry name" value="Cyt_c-like_dom_sf"/>
</dbReference>
<dbReference type="RefSeq" id="WP_003608436.1">
    <property type="nucleotide sequence ID" value="NZ_ADVE02000001.1"/>
</dbReference>
<evidence type="ECO:0000313" key="2">
    <source>
        <dbReference type="EMBL" id="ATQ69436.1"/>
    </source>
</evidence>
<name>A0A2D2D3A4_METT3</name>
<evidence type="ECO:0000256" key="1">
    <source>
        <dbReference type="SAM" id="SignalP"/>
    </source>
</evidence>
<organism evidence="2 3">
    <name type="scientific">Methylosinus trichosporium (strain ATCC 35070 / NCIMB 11131 / UNIQEM 75 / OB3b)</name>
    <dbReference type="NCBI Taxonomy" id="595536"/>
    <lineage>
        <taxon>Bacteria</taxon>
        <taxon>Pseudomonadati</taxon>
        <taxon>Pseudomonadota</taxon>
        <taxon>Alphaproteobacteria</taxon>
        <taxon>Hyphomicrobiales</taxon>
        <taxon>Methylocystaceae</taxon>
        <taxon>Methylosinus</taxon>
    </lineage>
</organism>
<accession>A0A2D2D3A4</accession>
<gene>
    <name evidence="2" type="ORF">CQW49_17245</name>
</gene>
<dbReference type="GO" id="GO:0020037">
    <property type="term" value="F:heme binding"/>
    <property type="evidence" value="ECO:0007669"/>
    <property type="project" value="InterPro"/>
</dbReference>
<evidence type="ECO:0008006" key="4">
    <source>
        <dbReference type="Google" id="ProtNLM"/>
    </source>
</evidence>
<dbReference type="KEGG" id="mtw:CQW49_17245"/>
<sequence length="863" mass="95533">MLEKLLRSLLGAAMIGALGASAARAAEDCGSGAGKIKDEAMCVGRTAESLPGADDDYFVNMDYGATKRPEELAKALDPYLPGITPEDARKAAVVGRNNWVVWTAGNDRLWNIMNQKSFGQLDFLKTLSSHPSLTKFSRDNRWSYLGLVNEPCFEKATGPRADRFGLWLDTRDPSCPADPYEDETKYPGVKFGARGRSEAFPVGSYYGYATGIVGLRLFPNPDFDDEAERKWDPVRFYTDPSYYNDKDLIRPYRVGMSCGFCHVGPNPTNPPADPEHPKWENLNSNPGAQYFWWDRIFTYAADPKDFAWQYFHVSRPGALDTSLLSTDYIMNPRTMNAIYQLGPRLALGLKLGREKLTGGEQLNKQFTEYVPAQSPLTQFFKAPDQAFTPHVLKDGSDSAGALGSFNRVYVNIGLFSEEWLEHFNAIVGGKPISAIPIATGRANSTYWQANEAQTPNTALFFLATAKPDYLKNAPAGANHLTWDAATLDRGKEVFGERCLRCHSSKLPEKTFELFPKEGCVGKDYLSCWNKYWAYTKTDAFKQEAKAIAKSGDFLTDNFLSTDLRVPVSLLETNACSPLATNAIKNNIWNDFSSSSYKELPSVGTITVHDPYTGAPRSYAMPAGGRGYTRPPSLVSLWSTAPFLVNNSLGAFQESPSVDARLKSFDSSIEQLLWPEKRITKYETYGQHDIDYVTASGKKLRGAVDVTTETSYLRVPKGFLPNLLQAGIDVGEDVKWLVDALRLGNFFDENGVAIGPIPKGTPVALIGNLDLDKRDNPLEDLLHKAKVLKLLAKLKIALKSLPPNASDDDARRAFASSYGDLLELNKCPDFIANRGHYFGTDYFAEEPGLSDADKKALIAFLKTM</sequence>
<feature type="chain" id="PRO_5013702678" description="Cytochrome c domain-containing protein" evidence="1">
    <location>
        <begin position="26"/>
        <end position="863"/>
    </location>
</feature>
<keyword evidence="1" id="KW-0732">Signal</keyword>
<feature type="signal peptide" evidence="1">
    <location>
        <begin position="1"/>
        <end position="25"/>
    </location>
</feature>
<dbReference type="Proteomes" id="UP000230709">
    <property type="component" value="Chromosome"/>
</dbReference>
<dbReference type="GO" id="GO:0009055">
    <property type="term" value="F:electron transfer activity"/>
    <property type="evidence" value="ECO:0007669"/>
    <property type="project" value="InterPro"/>
</dbReference>
<dbReference type="EMBL" id="CP023737">
    <property type="protein sequence ID" value="ATQ69436.1"/>
    <property type="molecule type" value="Genomic_DNA"/>
</dbReference>
<proteinExistence type="predicted"/>
<dbReference type="AlphaFoldDB" id="A0A2D2D3A4"/>
<evidence type="ECO:0000313" key="3">
    <source>
        <dbReference type="Proteomes" id="UP000230709"/>
    </source>
</evidence>